<dbReference type="VEuPathDB" id="VectorBase:SSCA009316"/>
<feature type="non-terminal residue" evidence="2">
    <location>
        <position position="106"/>
    </location>
</feature>
<feature type="non-terminal residue" evidence="2">
    <location>
        <position position="1"/>
    </location>
</feature>
<name>A0A132A2J8_SARSC</name>
<protein>
    <submittedName>
        <fullName evidence="2">Uncharacterized protein</fullName>
    </submittedName>
</protein>
<comment type="caution">
    <text evidence="2">The sequence shown here is derived from an EMBL/GenBank/DDBJ whole genome shotgun (WGS) entry which is preliminary data.</text>
</comment>
<dbReference type="EMBL" id="JXLN01009413">
    <property type="protein sequence ID" value="KPM04560.1"/>
    <property type="molecule type" value="Genomic_DNA"/>
</dbReference>
<dbReference type="OrthoDB" id="6612025at2759"/>
<organism evidence="2 3">
    <name type="scientific">Sarcoptes scabiei</name>
    <name type="common">Itch mite</name>
    <name type="synonym">Acarus scabiei</name>
    <dbReference type="NCBI Taxonomy" id="52283"/>
    <lineage>
        <taxon>Eukaryota</taxon>
        <taxon>Metazoa</taxon>
        <taxon>Ecdysozoa</taxon>
        <taxon>Arthropoda</taxon>
        <taxon>Chelicerata</taxon>
        <taxon>Arachnida</taxon>
        <taxon>Acari</taxon>
        <taxon>Acariformes</taxon>
        <taxon>Sarcoptiformes</taxon>
        <taxon>Astigmata</taxon>
        <taxon>Psoroptidia</taxon>
        <taxon>Sarcoptoidea</taxon>
        <taxon>Sarcoptidae</taxon>
        <taxon>Sarcoptinae</taxon>
        <taxon>Sarcoptes</taxon>
    </lineage>
</organism>
<gene>
    <name evidence="2" type="ORF">QR98_0030100</name>
</gene>
<feature type="compositionally biased region" description="Basic residues" evidence="1">
    <location>
        <begin position="27"/>
        <end position="36"/>
    </location>
</feature>
<feature type="compositionally biased region" description="Basic and acidic residues" evidence="1">
    <location>
        <begin position="95"/>
        <end position="106"/>
    </location>
</feature>
<reference evidence="2 3" key="1">
    <citation type="journal article" date="2015" name="Parasit. Vectors">
        <title>Draft genome of the scabies mite.</title>
        <authorList>
            <person name="Rider S.D.Jr."/>
            <person name="Morgan M.S."/>
            <person name="Arlian L.G."/>
        </authorList>
    </citation>
    <scope>NUCLEOTIDE SEQUENCE [LARGE SCALE GENOMIC DNA]</scope>
    <source>
        <strain evidence="2">Arlian Lab</strain>
    </source>
</reference>
<evidence type="ECO:0000256" key="1">
    <source>
        <dbReference type="SAM" id="MobiDB-lite"/>
    </source>
</evidence>
<evidence type="ECO:0000313" key="3">
    <source>
        <dbReference type="Proteomes" id="UP000616769"/>
    </source>
</evidence>
<feature type="region of interest" description="Disordered" evidence="1">
    <location>
        <begin position="27"/>
        <end position="60"/>
    </location>
</feature>
<dbReference type="AlphaFoldDB" id="A0A132A2J8"/>
<feature type="region of interest" description="Disordered" evidence="1">
    <location>
        <begin position="81"/>
        <end position="106"/>
    </location>
</feature>
<evidence type="ECO:0000313" key="2">
    <source>
        <dbReference type="EMBL" id="KPM04560.1"/>
    </source>
</evidence>
<proteinExistence type="predicted"/>
<feature type="compositionally biased region" description="Basic and acidic residues" evidence="1">
    <location>
        <begin position="47"/>
        <end position="58"/>
    </location>
</feature>
<dbReference type="Proteomes" id="UP000616769">
    <property type="component" value="Unassembled WGS sequence"/>
</dbReference>
<sequence length="106" mass="12057">VPESLDKDETGEEFITEVITDIDTGKKKIVKKKKPKQGVDAETPFEQETKAEDQKKPEEEEFITEVVTDIETGKKKIVKKKNLKQGVDAETPIEQETKAEDQKKPE</sequence>
<accession>A0A132A2J8</accession>